<dbReference type="GeneID" id="77011404"/>
<dbReference type="PATRIC" id="fig|44252.3.peg.2947"/>
<feature type="domain" description="ABC transmembrane type-1" evidence="8">
    <location>
        <begin position="64"/>
        <end position="253"/>
    </location>
</feature>
<dbReference type="OrthoDB" id="9771544at2"/>
<dbReference type="AlphaFoldDB" id="A0A090ZBM5"/>
<keyword evidence="5 7" id="KW-1133">Transmembrane helix</keyword>
<dbReference type="Proteomes" id="UP000029278">
    <property type="component" value="Unassembled WGS sequence"/>
</dbReference>
<dbReference type="PANTHER" id="PTHR43744:SF12">
    <property type="entry name" value="ABC TRANSPORTER PERMEASE PROTEIN MG189-RELATED"/>
    <property type="match status" value="1"/>
</dbReference>
<evidence type="ECO:0000256" key="3">
    <source>
        <dbReference type="ARBA" id="ARBA00022475"/>
    </source>
</evidence>
<keyword evidence="6 7" id="KW-0472">Membrane</keyword>
<comment type="caution">
    <text evidence="9">The sequence shown here is derived from an EMBL/GenBank/DDBJ whole genome shotgun (WGS) entry which is preliminary data.</text>
</comment>
<sequence>MKWFYRIFSLLMALLFAFPLIWMLVVSVKKEGMKIISVVDWFTPPYSLAVYNEVITGTKLLAWSWNSFFIAVCVTVLTLIIAAMSGFAMSKIPFRYRTFMFFFILAGLLIPGEATLIPLYQVAKDMEILNTYMGLIFPVLASPFAIIVLKSFFDGIPNDLLESVQMDGGGIWRIFINIMLPLTRPALVSIAILTFIGSWNNFLWPFLSVTDDNLFTLPMGIPTLMNQYTEDYVKPMVINTVASLPIMVLFLIFERQIIKGVSLSGIKG</sequence>
<keyword evidence="4 7" id="KW-0812">Transmembrane</keyword>
<comment type="similarity">
    <text evidence="7">Belongs to the binding-protein-dependent transport system permease family.</text>
</comment>
<keyword evidence="10" id="KW-1185">Reference proteome</keyword>
<dbReference type="RefSeq" id="WP_036619663.1">
    <property type="nucleotide sequence ID" value="NZ_BGML01000016.1"/>
</dbReference>
<feature type="transmembrane region" description="Helical" evidence="7">
    <location>
        <begin position="99"/>
        <end position="120"/>
    </location>
</feature>
<feature type="transmembrane region" description="Helical" evidence="7">
    <location>
        <begin position="68"/>
        <end position="87"/>
    </location>
</feature>
<name>A0A090ZBM5_PAEMA</name>
<dbReference type="EMBL" id="JMQA01000027">
    <property type="protein sequence ID" value="KFN08684.1"/>
    <property type="molecule type" value="Genomic_DNA"/>
</dbReference>
<dbReference type="HOGENOM" id="CLU_016047_1_1_9"/>
<evidence type="ECO:0000256" key="2">
    <source>
        <dbReference type="ARBA" id="ARBA00022448"/>
    </source>
</evidence>
<reference evidence="9 10" key="1">
    <citation type="submission" date="2014-04" db="EMBL/GenBank/DDBJ databases">
        <authorList>
            <person name="Bishop-Lilly K.A."/>
            <person name="Broomall S.M."/>
            <person name="Chain P.S."/>
            <person name="Chertkov O."/>
            <person name="Coyne S.R."/>
            <person name="Daligault H.E."/>
            <person name="Davenport K.W."/>
            <person name="Erkkila T."/>
            <person name="Frey K.G."/>
            <person name="Gibbons H.S."/>
            <person name="Gu W."/>
            <person name="Jaissle J."/>
            <person name="Johnson S.L."/>
            <person name="Koroleva G.I."/>
            <person name="Ladner J.T."/>
            <person name="Lo C.-C."/>
            <person name="Minogue T.D."/>
            <person name="Munk C."/>
            <person name="Palacios G.F."/>
            <person name="Redden C.L."/>
            <person name="Rosenzweig C.N."/>
            <person name="Scholz M.B."/>
            <person name="Teshima H."/>
            <person name="Xu Y."/>
        </authorList>
    </citation>
    <scope>NUCLEOTIDE SEQUENCE [LARGE SCALE GENOMIC DNA]</scope>
    <source>
        <strain evidence="9 10">8244</strain>
    </source>
</reference>
<keyword evidence="3" id="KW-1003">Cell membrane</keyword>
<dbReference type="InterPro" id="IPR000515">
    <property type="entry name" value="MetI-like"/>
</dbReference>
<dbReference type="SUPFAM" id="SSF161098">
    <property type="entry name" value="MetI-like"/>
    <property type="match status" value="1"/>
</dbReference>
<evidence type="ECO:0000256" key="7">
    <source>
        <dbReference type="RuleBase" id="RU363032"/>
    </source>
</evidence>
<dbReference type="Gene3D" id="1.10.3720.10">
    <property type="entry name" value="MetI-like"/>
    <property type="match status" value="1"/>
</dbReference>
<dbReference type="PROSITE" id="PS50928">
    <property type="entry name" value="ABC_TM1"/>
    <property type="match status" value="1"/>
</dbReference>
<dbReference type="CDD" id="cd06261">
    <property type="entry name" value="TM_PBP2"/>
    <property type="match status" value="1"/>
</dbReference>
<dbReference type="GO" id="GO:0005886">
    <property type="term" value="C:plasma membrane"/>
    <property type="evidence" value="ECO:0007669"/>
    <property type="project" value="UniProtKB-SubCell"/>
</dbReference>
<evidence type="ECO:0000256" key="6">
    <source>
        <dbReference type="ARBA" id="ARBA00023136"/>
    </source>
</evidence>
<protein>
    <submittedName>
        <fullName evidence="9">Binding--dependent transport system inner membrane component family protein</fullName>
    </submittedName>
</protein>
<evidence type="ECO:0000259" key="8">
    <source>
        <dbReference type="PROSITE" id="PS50928"/>
    </source>
</evidence>
<dbReference type="PANTHER" id="PTHR43744">
    <property type="entry name" value="ABC TRANSPORTER PERMEASE PROTEIN MG189-RELATED-RELATED"/>
    <property type="match status" value="1"/>
</dbReference>
<dbReference type="Pfam" id="PF00528">
    <property type="entry name" value="BPD_transp_1"/>
    <property type="match status" value="1"/>
</dbReference>
<feature type="transmembrane region" description="Helical" evidence="7">
    <location>
        <begin position="232"/>
        <end position="253"/>
    </location>
</feature>
<comment type="subcellular location">
    <subcellularLocation>
        <location evidence="1 7">Cell membrane</location>
        <topology evidence="1 7">Multi-pass membrane protein</topology>
    </subcellularLocation>
</comment>
<keyword evidence="2 7" id="KW-0813">Transport</keyword>
<evidence type="ECO:0000256" key="5">
    <source>
        <dbReference type="ARBA" id="ARBA00022989"/>
    </source>
</evidence>
<organism evidence="9 10">
    <name type="scientific">Paenibacillus macerans</name>
    <name type="common">Bacillus macerans</name>
    <dbReference type="NCBI Taxonomy" id="44252"/>
    <lineage>
        <taxon>Bacteria</taxon>
        <taxon>Bacillati</taxon>
        <taxon>Bacillota</taxon>
        <taxon>Bacilli</taxon>
        <taxon>Bacillales</taxon>
        <taxon>Paenibacillaceae</taxon>
        <taxon>Paenibacillus</taxon>
    </lineage>
</organism>
<proteinExistence type="inferred from homology"/>
<feature type="transmembrane region" description="Helical" evidence="7">
    <location>
        <begin position="132"/>
        <end position="153"/>
    </location>
</feature>
<dbReference type="InterPro" id="IPR035906">
    <property type="entry name" value="MetI-like_sf"/>
</dbReference>
<evidence type="ECO:0000256" key="4">
    <source>
        <dbReference type="ARBA" id="ARBA00022692"/>
    </source>
</evidence>
<gene>
    <name evidence="9" type="ORF">DJ90_5291</name>
</gene>
<evidence type="ECO:0000313" key="9">
    <source>
        <dbReference type="EMBL" id="KFN08684.1"/>
    </source>
</evidence>
<evidence type="ECO:0000313" key="10">
    <source>
        <dbReference type="Proteomes" id="UP000029278"/>
    </source>
</evidence>
<evidence type="ECO:0000256" key="1">
    <source>
        <dbReference type="ARBA" id="ARBA00004651"/>
    </source>
</evidence>
<accession>A0A090ZBM5</accession>
<dbReference type="STRING" id="44252.DJ90_5291"/>
<feature type="transmembrane region" description="Helical" evidence="7">
    <location>
        <begin position="174"/>
        <end position="199"/>
    </location>
</feature>
<feature type="transmembrane region" description="Helical" evidence="7">
    <location>
        <begin position="7"/>
        <end position="25"/>
    </location>
</feature>
<dbReference type="GO" id="GO:0055085">
    <property type="term" value="P:transmembrane transport"/>
    <property type="evidence" value="ECO:0007669"/>
    <property type="project" value="InterPro"/>
</dbReference>